<dbReference type="STRING" id="363754.RHSP_82268"/>
<name>N6UYD6_9HYPH</name>
<keyword evidence="2" id="KW-1185">Reference proteome</keyword>
<organism evidence="1 2">
    <name type="scientific">Rhizobium freirei PRF 81</name>
    <dbReference type="NCBI Taxonomy" id="363754"/>
    <lineage>
        <taxon>Bacteria</taxon>
        <taxon>Pseudomonadati</taxon>
        <taxon>Pseudomonadota</taxon>
        <taxon>Alphaproteobacteria</taxon>
        <taxon>Hyphomicrobiales</taxon>
        <taxon>Rhizobiaceae</taxon>
        <taxon>Rhizobium/Agrobacterium group</taxon>
        <taxon>Rhizobium</taxon>
    </lineage>
</organism>
<dbReference type="Proteomes" id="UP000012429">
    <property type="component" value="Unassembled WGS sequence"/>
</dbReference>
<comment type="caution">
    <text evidence="1">The sequence shown here is derived from an EMBL/GenBank/DDBJ whole genome shotgun (WGS) entry which is preliminary data.</text>
</comment>
<proteinExistence type="predicted"/>
<dbReference type="EMBL" id="AQHN01000065">
    <property type="protein sequence ID" value="ENN86670.1"/>
    <property type="molecule type" value="Genomic_DNA"/>
</dbReference>
<dbReference type="PATRIC" id="fig|363754.4.peg.3652"/>
<evidence type="ECO:0000313" key="1">
    <source>
        <dbReference type="EMBL" id="ENN86670.1"/>
    </source>
</evidence>
<evidence type="ECO:0000313" key="2">
    <source>
        <dbReference type="Proteomes" id="UP000012429"/>
    </source>
</evidence>
<reference evidence="1 2" key="1">
    <citation type="journal article" date="2012" name="BMC Genomics">
        <title>Genomic basis of broad host range and environmental adaptability of Rhizobium tropici CIAT 899 and Rhizobium sp. PRF 81 which are used in inoculants for common bean (Phaseolus vulgaris L.).</title>
        <authorList>
            <person name="Ormeno-Orrillo E."/>
            <person name="Menna P."/>
            <person name="Almeida L.G."/>
            <person name="Ollero F.J."/>
            <person name="Nicolas M.F."/>
            <person name="Pains Rodrigues E."/>
            <person name="Shigueyoshi Nakatani A."/>
            <person name="Silva Batista J.S."/>
            <person name="Oliveira Chueire L.M."/>
            <person name="Souza R.C."/>
            <person name="Ribeiro Vasconcelos A.T."/>
            <person name="Megias M."/>
            <person name="Hungria M."/>
            <person name="Martinez-Romero E."/>
        </authorList>
    </citation>
    <scope>NUCLEOTIDE SEQUENCE [LARGE SCALE GENOMIC DNA]</scope>
    <source>
        <strain evidence="1 2">PRF 81</strain>
    </source>
</reference>
<gene>
    <name evidence="1" type="ORF">RHSP_82268</name>
</gene>
<protein>
    <submittedName>
        <fullName evidence="1">Uncharacterized protein</fullName>
    </submittedName>
</protein>
<accession>N6UYD6</accession>
<dbReference type="AlphaFoldDB" id="N6UYD6"/>
<sequence length="189" mass="21510">MRADFLVLAVSHPPPALPTSSCRCAETANSSWMSRSLVRWPHRGDRPCADYRERTDRADVVASLKRRGRYGHIIHLSARSSFARAQPAGQEALGDLVTEPAMTASRLLRHVRTADRKAEAKGLSWHCVLDAVRLQGQEVWAALPMAERRPIARHVRPFWDVHRFRIRRRWRMSSMMSSPAANLRSSPLQ</sequence>